<sequence length="206" mass="22001">MKKLILSTVLASLTLAGTAFASVPGMDVAVGQGQIGYSYNNLETSVGTLGDLGTLKNNNFQGAYGLNDKFAVTGDYLNSESKNFYSASNGYYNNLSLNSTEIGLQYKLNKNVAVSVGNVKSELKANSDSISTNEMFGGIAYKGAITNKVGSYASYIRSENVQDWKAGLTYDVGNNITLDTGYRSFDNKDLGIKADGIGFGANYKFN</sequence>
<dbReference type="EMBL" id="CP155573">
    <property type="protein sequence ID" value="XFO68711.1"/>
    <property type="molecule type" value="Genomic_DNA"/>
</dbReference>
<evidence type="ECO:0000256" key="2">
    <source>
        <dbReference type="SAM" id="SignalP"/>
    </source>
</evidence>
<organism evidence="4 5">
    <name type="scientific">Sporomusa silvacetica DSM 10669</name>
    <dbReference type="NCBI Taxonomy" id="1123289"/>
    <lineage>
        <taxon>Bacteria</taxon>
        <taxon>Bacillati</taxon>
        <taxon>Bacillota</taxon>
        <taxon>Negativicutes</taxon>
        <taxon>Selenomonadales</taxon>
        <taxon>Sporomusaceae</taxon>
        <taxon>Sporomusa</taxon>
    </lineage>
</organism>
<gene>
    <name evidence="4" type="ORF">SPSIL_049340</name>
</gene>
<keyword evidence="1 2" id="KW-0732">Signal</keyword>
<protein>
    <recommendedName>
        <fullName evidence="3">Outer membrane protein beta-barrel domain-containing protein</fullName>
    </recommendedName>
</protein>
<keyword evidence="5" id="KW-1185">Reference proteome</keyword>
<feature type="chain" id="PRO_5047472065" description="Outer membrane protein beta-barrel domain-containing protein" evidence="2">
    <location>
        <begin position="22"/>
        <end position="206"/>
    </location>
</feature>
<evidence type="ECO:0000313" key="5">
    <source>
        <dbReference type="Proteomes" id="UP000216752"/>
    </source>
</evidence>
<dbReference type="InterPro" id="IPR027385">
    <property type="entry name" value="Beta-barrel_OMP"/>
</dbReference>
<evidence type="ECO:0000313" key="4">
    <source>
        <dbReference type="EMBL" id="XFO68711.1"/>
    </source>
</evidence>
<reference evidence="4" key="1">
    <citation type="submission" date="2024-05" db="EMBL/GenBank/DDBJ databases">
        <title>Isolation and characterization of Sporomusa carbonis sp. nov., a carboxydotrophic hydrogenogen in the genus of Sporomusa isolated from a charcoal burning pile.</title>
        <authorList>
            <person name="Boeer T."/>
            <person name="Rosenbaum F."/>
            <person name="Eysell L."/>
            <person name="Mueller V."/>
            <person name="Daniel R."/>
            <person name="Poehlein A."/>
        </authorList>
    </citation>
    <scope>NUCLEOTIDE SEQUENCE [LARGE SCALE GENOMIC DNA]</scope>
    <source>
        <strain evidence="4">DSM 10669</strain>
    </source>
</reference>
<accession>A0ABZ3ISL6</accession>
<feature type="signal peptide" evidence="2">
    <location>
        <begin position="1"/>
        <end position="21"/>
    </location>
</feature>
<dbReference type="InterPro" id="IPR011250">
    <property type="entry name" value="OMP/PagP_B-barrel"/>
</dbReference>
<dbReference type="Pfam" id="PF13505">
    <property type="entry name" value="OMP_b-brl"/>
    <property type="match status" value="1"/>
</dbReference>
<dbReference type="SUPFAM" id="SSF56925">
    <property type="entry name" value="OMPA-like"/>
    <property type="match status" value="1"/>
</dbReference>
<evidence type="ECO:0000259" key="3">
    <source>
        <dbReference type="Pfam" id="PF13505"/>
    </source>
</evidence>
<evidence type="ECO:0000256" key="1">
    <source>
        <dbReference type="ARBA" id="ARBA00022729"/>
    </source>
</evidence>
<proteinExistence type="predicted"/>
<feature type="domain" description="Outer membrane protein beta-barrel" evidence="3">
    <location>
        <begin position="9"/>
        <end position="205"/>
    </location>
</feature>
<dbReference type="Proteomes" id="UP000216752">
    <property type="component" value="Chromosome"/>
</dbReference>
<name>A0ABZ3ISL6_9FIRM</name>
<dbReference type="RefSeq" id="WP_094604592.1">
    <property type="nucleotide sequence ID" value="NZ_CP155573.1"/>
</dbReference>